<dbReference type="STRING" id="1346330.M472_19225"/>
<evidence type="ECO:0000313" key="2">
    <source>
        <dbReference type="EMBL" id="ERJ60890.1"/>
    </source>
</evidence>
<dbReference type="AlphaFoldDB" id="U2I040"/>
<reference evidence="2 3" key="1">
    <citation type="journal article" date="2013" name="Genome Announc.">
        <title>The Draft Genome Sequence of Sphingomonas paucimobilis Strain HER1398 (Proteobacteria), Host to the Giant PAU Phage, Indicates That It Is a Member of the Genus Sphingobacterium (Bacteroidetes).</title>
        <authorList>
            <person name="White R.A.III."/>
            <person name="Suttle C.A."/>
        </authorList>
    </citation>
    <scope>NUCLEOTIDE SEQUENCE [LARGE SCALE GENOMIC DNA]</scope>
    <source>
        <strain evidence="2 3">HER1398</strain>
    </source>
</reference>
<protein>
    <submittedName>
        <fullName evidence="2">Uncharacterized protein</fullName>
    </submittedName>
</protein>
<dbReference type="Proteomes" id="UP000016584">
    <property type="component" value="Unassembled WGS sequence"/>
</dbReference>
<sequence length="56" mass="6244">MVSAWVAGMSVAFSNAMVSVVLPVQYVPEMTIRFMMFWIGYWLRGTGYASLVTGYA</sequence>
<name>U2I040_9SPHI</name>
<organism evidence="2 3">
    <name type="scientific">Sphingobacterium paucimobilis HER1398</name>
    <dbReference type="NCBI Taxonomy" id="1346330"/>
    <lineage>
        <taxon>Bacteria</taxon>
        <taxon>Pseudomonadati</taxon>
        <taxon>Bacteroidota</taxon>
        <taxon>Sphingobacteriia</taxon>
        <taxon>Sphingobacteriales</taxon>
        <taxon>Sphingobacteriaceae</taxon>
        <taxon>Sphingobacterium</taxon>
    </lineage>
</organism>
<feature type="transmembrane region" description="Helical" evidence="1">
    <location>
        <begin position="6"/>
        <end position="27"/>
    </location>
</feature>
<accession>U2I040</accession>
<evidence type="ECO:0000256" key="1">
    <source>
        <dbReference type="SAM" id="Phobius"/>
    </source>
</evidence>
<keyword evidence="1" id="KW-0472">Membrane</keyword>
<keyword evidence="3" id="KW-1185">Reference proteome</keyword>
<evidence type="ECO:0000313" key="3">
    <source>
        <dbReference type="Proteomes" id="UP000016584"/>
    </source>
</evidence>
<dbReference type="PATRIC" id="fig|1346330.5.peg.807"/>
<dbReference type="EMBL" id="ATDL01000004">
    <property type="protein sequence ID" value="ERJ60890.1"/>
    <property type="molecule type" value="Genomic_DNA"/>
</dbReference>
<keyword evidence="1" id="KW-0812">Transmembrane</keyword>
<comment type="caution">
    <text evidence="2">The sequence shown here is derived from an EMBL/GenBank/DDBJ whole genome shotgun (WGS) entry which is preliminary data.</text>
</comment>
<proteinExistence type="predicted"/>
<keyword evidence="1" id="KW-1133">Transmembrane helix</keyword>
<gene>
    <name evidence="2" type="ORF">M472_19225</name>
</gene>